<evidence type="ECO:0000313" key="1">
    <source>
        <dbReference type="Ensembl" id="ENSP00000512216.1"/>
    </source>
</evidence>
<dbReference type="Ensembl" id="ENST00000494324.2">
    <property type="protein sequence ID" value="ENSP00000512216.1"/>
    <property type="gene ID" value="ENSG00000021852.14"/>
</dbReference>
<accession>A0A8Q3SJ17</accession>
<dbReference type="HGNC" id="HGNC:1353">
    <property type="gene designation" value="C8B"/>
</dbReference>
<dbReference type="OpenTargets" id="ENSG00000021852"/>
<dbReference type="Ensembl" id="ENST00000494324.2">
    <property type="protein sequence ID" value="ENSP00000512216.1"/>
    <property type="gene ID" value="ENSG00000021852.15"/>
</dbReference>
<evidence type="ECO:0000313" key="2">
    <source>
        <dbReference type="Proteomes" id="UP000005640"/>
    </source>
</evidence>
<dbReference type="AlphaFoldDB" id="A0A8Q3SJ17"/>
<dbReference type="EMBL" id="AL121998">
    <property type="status" value="NOT_ANNOTATED_CDS"/>
    <property type="molecule type" value="Genomic_DNA"/>
</dbReference>
<sequence length="38" mass="4271">MKNSRTWAWRAPVELFLLCAALGCLSLPGSRYLNSICE</sequence>
<name>A0A8Q3SJ17_HUMAN</name>
<reference evidence="1" key="4">
    <citation type="submission" date="2025-08" db="UniProtKB">
        <authorList>
            <consortium name="Ensembl"/>
        </authorList>
    </citation>
    <scope>IDENTIFICATION</scope>
</reference>
<organism evidence="1 2">
    <name type="scientific">Homo sapiens</name>
    <name type="common">Human</name>
    <dbReference type="NCBI Taxonomy" id="9606"/>
    <lineage>
        <taxon>Eukaryota</taxon>
        <taxon>Metazoa</taxon>
        <taxon>Chordata</taxon>
        <taxon>Craniata</taxon>
        <taxon>Vertebrata</taxon>
        <taxon>Euteleostomi</taxon>
        <taxon>Mammalia</taxon>
        <taxon>Eutheria</taxon>
        <taxon>Euarchontoglires</taxon>
        <taxon>Primates</taxon>
        <taxon>Haplorrhini</taxon>
        <taxon>Catarrhini</taxon>
        <taxon>Hominidae</taxon>
        <taxon>Homo</taxon>
    </lineage>
</organism>
<protein>
    <submittedName>
        <fullName evidence="1">Complement C8 beta chain</fullName>
    </submittedName>
</protein>
<proteinExistence type="predicted"/>
<dbReference type="GeneTree" id="ENSGT00940000160247"/>
<reference evidence="1 2" key="3">
    <citation type="journal article" date="2006" name="Nature">
        <title>The DNA sequence and biological annotation of human chromosome 1.</title>
        <authorList>
            <person name="Gregory S.G."/>
            <person name="Barlow K.F."/>
            <person name="McLay K.E."/>
            <person name="Kaul R."/>
            <person name="Swarbreck D."/>
            <person name="Dunham A."/>
            <person name="Scott C.E."/>
            <person name="Howe K.L."/>
            <person name="Woodfine K."/>
            <person name="Spencer C.C."/>
            <person name="Jones M.C."/>
            <person name="Gillson C."/>
            <person name="Searle S."/>
            <person name="Zhou Y."/>
            <person name="Kokocinski F."/>
            <person name="McDonald L."/>
            <person name="Evans R."/>
            <person name="Phillips K."/>
            <person name="Atkinson A."/>
            <person name="Cooper R."/>
            <person name="Jones C."/>
            <person name="Hall R.E."/>
            <person name="Andrews T.D."/>
            <person name="Lloyd C."/>
            <person name="Ainscough R."/>
            <person name="Almeida J.P."/>
            <person name="Ambrose K.D."/>
            <person name="Anderson F."/>
            <person name="Andrew R.W."/>
            <person name="Ashwell R.I."/>
            <person name="Aubin K."/>
            <person name="Babbage A.K."/>
            <person name="Bagguley C.L."/>
            <person name="Bailey J."/>
            <person name="Beasley H."/>
            <person name="Bethel G."/>
            <person name="Bird C.P."/>
            <person name="Bray-Allen S."/>
            <person name="Brown J.Y."/>
            <person name="Brown A.J."/>
            <person name="Buckley D."/>
            <person name="Burton J."/>
            <person name="Bye J."/>
            <person name="Carder C."/>
            <person name="Chapman J.C."/>
            <person name="Clark S.Y."/>
            <person name="Clarke G."/>
            <person name="Clee C."/>
            <person name="Cobley V."/>
            <person name="Collier R.E."/>
            <person name="Corby N."/>
            <person name="Coville G.J."/>
            <person name="Davies J."/>
            <person name="Deadman R."/>
            <person name="Dunn M."/>
            <person name="Earthrowl M."/>
            <person name="Ellington A.G."/>
            <person name="Errington H."/>
            <person name="Frankish A."/>
            <person name="Frankland J."/>
            <person name="French L."/>
            <person name="Garner P."/>
            <person name="Garnett J."/>
            <person name="Gay L."/>
            <person name="Ghori M.R."/>
            <person name="Gibson R."/>
            <person name="Gilby L.M."/>
            <person name="Gillett W."/>
            <person name="Glithero R.J."/>
            <person name="Grafham D.V."/>
            <person name="Griffiths C."/>
            <person name="Griffiths-Jones S."/>
            <person name="Grocock R."/>
            <person name="Hammond S."/>
            <person name="Harrison E.S."/>
            <person name="Hart E."/>
            <person name="Haugen E."/>
            <person name="Heath P.D."/>
            <person name="Holmes S."/>
            <person name="Holt K."/>
            <person name="Howden P.J."/>
            <person name="Hunt A.R."/>
            <person name="Hunt S.E."/>
            <person name="Hunter G."/>
            <person name="Isherwood J."/>
            <person name="James R."/>
            <person name="Johnson C."/>
            <person name="Johnson D."/>
            <person name="Joy A."/>
            <person name="Kay M."/>
            <person name="Kershaw J.K."/>
            <person name="Kibukawa M."/>
            <person name="Kimberley A.M."/>
            <person name="King A."/>
            <person name="Knights A.J."/>
            <person name="Lad H."/>
            <person name="Laird G."/>
            <person name="Lawlor S."/>
            <person name="Leongamornlert D.A."/>
            <person name="Lloyd D.M."/>
            <person name="Loveland J."/>
            <person name="Lovell J."/>
            <person name="Lush M.J."/>
            <person name="Lyne R."/>
            <person name="Martin S."/>
            <person name="Mashreghi-Mohammadi M."/>
            <person name="Matthews L."/>
            <person name="Matthews N.S."/>
            <person name="McLaren S."/>
            <person name="Milne S."/>
            <person name="Mistry S."/>
            <person name="Moore M.J."/>
            <person name="Nickerson T."/>
            <person name="O'Dell C.N."/>
            <person name="Oliver K."/>
            <person name="Palmeiri A."/>
            <person name="Palmer S.A."/>
            <person name="Parker A."/>
            <person name="Patel D."/>
            <person name="Pearce A.V."/>
            <person name="Peck A.I."/>
            <person name="Pelan S."/>
            <person name="Phelps K."/>
            <person name="Phillimore B.J."/>
            <person name="Plumb R."/>
            <person name="Rajan J."/>
            <person name="Raymond C."/>
            <person name="Rouse G."/>
            <person name="Saenphimmachak C."/>
            <person name="Sehra H.K."/>
            <person name="Sheridan E."/>
            <person name="Shownkeen R."/>
            <person name="Sims S."/>
            <person name="Skuce C.D."/>
            <person name="Smith M."/>
            <person name="Steward C."/>
            <person name="Subramanian S."/>
            <person name="Sycamore N."/>
            <person name="Tracey A."/>
            <person name="Tromans A."/>
            <person name="Van Helmond Z."/>
            <person name="Wall M."/>
            <person name="Wallis J.M."/>
            <person name="White S."/>
            <person name="Whitehead S.L."/>
            <person name="Wilkinson J.E."/>
            <person name="Willey D.L."/>
            <person name="Williams H."/>
            <person name="Wilming L."/>
            <person name="Wray P.W."/>
            <person name="Wu Z."/>
            <person name="Coulson A."/>
            <person name="Vaudin M."/>
            <person name="Sulston J.E."/>
            <person name="Durbin R."/>
            <person name="Hubbard T."/>
            <person name="Wooster R."/>
            <person name="Dunham I."/>
            <person name="Carter N.P."/>
            <person name="McVean G."/>
            <person name="Ross M.T."/>
            <person name="Harrow J."/>
            <person name="Olson M.V."/>
            <person name="Beck S."/>
            <person name="Rogers J."/>
            <person name="Bentley D.R."/>
            <person name="Banerjee R."/>
            <person name="Bryant S.P."/>
            <person name="Burford D.C."/>
            <person name="Burrill W.D."/>
            <person name="Clegg S.M."/>
            <person name="Dhami P."/>
            <person name="Dovey O."/>
            <person name="Faulkner L.M."/>
            <person name="Gribble S.M."/>
            <person name="Langford C.F."/>
            <person name="Pandian R.D."/>
            <person name="Porter K.M."/>
            <person name="Prigmore E."/>
        </authorList>
    </citation>
    <scope>NUCLEOTIDE SEQUENCE [LARGE SCALE GENOMIC DNA]</scope>
</reference>
<reference evidence="1" key="5">
    <citation type="submission" date="2025-09" db="UniProtKB">
        <authorList>
            <consortium name="Ensembl"/>
        </authorList>
    </citation>
    <scope>IDENTIFICATION</scope>
</reference>
<dbReference type="Proteomes" id="UP000005640">
    <property type="component" value="Chromosome 1"/>
</dbReference>
<dbReference type="EMBL" id="AL161740">
    <property type="status" value="NOT_ANNOTATED_CDS"/>
    <property type="molecule type" value="Genomic_DNA"/>
</dbReference>
<keyword evidence="2" id="KW-1185">Reference proteome</keyword>
<dbReference type="OrthoDB" id="6150863at2759"/>
<reference evidence="1 2" key="1">
    <citation type="journal article" date="2001" name="Nature">
        <title>Initial sequencing and analysis of the human genome.</title>
        <authorList>
            <consortium name="International Human Genome Sequencing Consortium"/>
            <person name="Lander E.S."/>
            <person name="Linton L.M."/>
            <person name="Birren B."/>
            <person name="Nusbaum C."/>
            <person name="Zody M.C."/>
            <person name="Baldwin J."/>
            <person name="Devon K."/>
            <person name="Dewar K."/>
            <person name="Doyle M."/>
            <person name="FitzHugh W."/>
            <person name="Funke R."/>
            <person name="Gage D."/>
            <person name="Harris K."/>
            <person name="Heaford A."/>
            <person name="Howland J."/>
            <person name="Kann L."/>
            <person name="Lehoczky J."/>
            <person name="LeVine R."/>
            <person name="McEwan P."/>
            <person name="McKernan K."/>
            <person name="Meldrim J."/>
            <person name="Mesirov J.P."/>
            <person name="Miranda C."/>
            <person name="Morris W."/>
            <person name="Naylor J."/>
            <person name="Raymond C."/>
            <person name="Rosetti M."/>
            <person name="Santos R."/>
            <person name="Sheridan A."/>
            <person name="Sougnez C."/>
            <person name="Stange-Thomann N."/>
            <person name="Stojanovic N."/>
            <person name="Subramanian A."/>
            <person name="Wyman D."/>
            <person name="Rogers J."/>
            <person name="Sulston J."/>
            <person name="Ainscough R."/>
            <person name="Beck S."/>
            <person name="Bentley D."/>
            <person name="Burton J."/>
            <person name="Clee C."/>
            <person name="Carter N."/>
            <person name="Coulson A."/>
            <person name="Deadman R."/>
            <person name="Deloukas P."/>
            <person name="Dunham A."/>
            <person name="Dunham I."/>
            <person name="Durbin R."/>
            <person name="French L."/>
            <person name="Grafham D."/>
            <person name="Gregory S."/>
            <person name="Hubbard T."/>
            <person name="Humphray S."/>
            <person name="Hunt A."/>
            <person name="Jones M."/>
            <person name="Lloyd C."/>
            <person name="McMurray A."/>
            <person name="Matthews L."/>
            <person name="Mercer S."/>
            <person name="Milne S."/>
            <person name="Mullikin J.C."/>
            <person name="Mungall A."/>
            <person name="Plumb R."/>
            <person name="Ross M."/>
            <person name="Shownkeen R."/>
            <person name="Sims S."/>
            <person name="Waterston R.H."/>
            <person name="Wilson R.K."/>
            <person name="Hillier L.W."/>
            <person name="McPherson J.D."/>
            <person name="Marra M.A."/>
            <person name="Mardis E.R."/>
            <person name="Fulton L.A."/>
            <person name="Chinwalla A.T."/>
            <person name="Pepin K.H."/>
            <person name="Gish W.R."/>
            <person name="Chissoe S.L."/>
            <person name="Wendl M.C."/>
            <person name="Delehaunty K.D."/>
            <person name="Miner T.L."/>
            <person name="Delehaunty A."/>
            <person name="Kramer J.B."/>
            <person name="Cook L.L."/>
            <person name="Fulton R.S."/>
            <person name="Johnson D.L."/>
            <person name="Minx P.J."/>
            <person name="Clifton S.W."/>
            <person name="Hawkins T."/>
            <person name="Branscomb E."/>
            <person name="Predki P."/>
            <person name="Richardson P."/>
            <person name="Wenning S."/>
            <person name="Slezak T."/>
            <person name="Doggett N."/>
            <person name="Cheng J.F."/>
            <person name="Olsen A."/>
            <person name="Lucas S."/>
            <person name="Elkin C."/>
            <person name="Uberbacher E."/>
            <person name="Frazier M."/>
            <person name="Gibbs R.A."/>
            <person name="Muzny D.M."/>
            <person name="Scherer S.E."/>
            <person name="Bouck J.B."/>
            <person name="Sodergren E.J."/>
            <person name="Worley K.C."/>
            <person name="Rives C.M."/>
            <person name="Gorrell J.H."/>
            <person name="Metzker M.L."/>
            <person name="Naylor S.L."/>
            <person name="Kucherlapati R.S."/>
            <person name="Nelson D.L."/>
            <person name="Weinstock G.M."/>
            <person name="Sakaki Y."/>
            <person name="Fujiyama A."/>
            <person name="Hattori M."/>
            <person name="Yada T."/>
            <person name="Toyoda A."/>
            <person name="Itoh T."/>
            <person name="Kawagoe C."/>
            <person name="Watanabe H."/>
            <person name="Totoki Y."/>
            <person name="Taylor T."/>
            <person name="Weissenbach J."/>
            <person name="Heilig R."/>
            <person name="Saurin W."/>
            <person name="Artiguenave F."/>
            <person name="Brottier P."/>
            <person name="Bruls T."/>
            <person name="Pelletier E."/>
            <person name="Robert C."/>
            <person name="Wincker P."/>
            <person name="Smith D.R."/>
            <person name="Doucette-Stamm L."/>
            <person name="Rubenfield M."/>
            <person name="Weinstock K."/>
            <person name="Lee H.M."/>
            <person name="Dubois J."/>
            <person name="Rosenthal A."/>
            <person name="Platzer M."/>
            <person name="Nyakatura G."/>
            <person name="Taudien S."/>
            <person name="Rump A."/>
            <person name="Yang H."/>
            <person name="Yu J."/>
            <person name="Wang J."/>
            <person name="Huang G."/>
            <person name="Gu J."/>
            <person name="Hood L."/>
            <person name="Rowen L."/>
            <person name="Madan A."/>
            <person name="Qin S."/>
            <person name="Davis R.W."/>
            <person name="Federspiel N.A."/>
            <person name="Abola A.P."/>
            <person name="Proctor M.J."/>
            <person name="Myers R.M."/>
            <person name="Schmutz J."/>
            <person name="Dickson M."/>
            <person name="Grimwood J."/>
            <person name="Cox D.R."/>
            <person name="Olson M.V."/>
            <person name="Kaul R."/>
            <person name="Raymond C."/>
            <person name="Shimizu N."/>
            <person name="Kawasaki K."/>
            <person name="Minoshima S."/>
            <person name="Evans G.A."/>
            <person name="Athanasiou M."/>
            <person name="Schultz R."/>
            <person name="Roe B.A."/>
            <person name="Chen F."/>
            <person name="Pan H."/>
            <person name="Ramser J."/>
            <person name="Lehrach H."/>
            <person name="Reinhardt R."/>
            <person name="McCombie W.R."/>
            <person name="de la Bastide M."/>
            <person name="Dedhia N."/>
            <person name="Blocker H."/>
            <person name="Hornischer K."/>
            <person name="Nordsiek G."/>
            <person name="Agarwala R."/>
            <person name="Aravind L."/>
            <person name="Bailey J.A."/>
            <person name="Bateman A."/>
            <person name="Batzoglou S."/>
            <person name="Birney E."/>
            <person name="Bork P."/>
            <person name="Brown D.G."/>
            <person name="Burge C.B."/>
            <person name="Cerutti L."/>
            <person name="Chen H.C."/>
            <person name="Church D."/>
            <person name="Clamp M."/>
            <person name="Copley R.R."/>
            <person name="Doerks T."/>
            <person name="Eddy S.R."/>
            <person name="Eichler E.E."/>
            <person name="Furey T.S."/>
            <person name="Galagan J."/>
            <person name="Gilbert J.G."/>
            <person name="Harmon C."/>
            <person name="Hayashizaki Y."/>
            <person name="Haussler D."/>
            <person name="Hermjakob H."/>
            <person name="Hokamp K."/>
            <person name="Jang W."/>
            <person name="Johnson L.S."/>
            <person name="Jones T.A."/>
            <person name="Kasif S."/>
            <person name="Kaspryzk A."/>
            <person name="Kennedy S."/>
            <person name="Kent W.J."/>
            <person name="Kitts P."/>
            <person name="Koonin E.V."/>
            <person name="Korf I."/>
            <person name="Kulp D."/>
            <person name="Lancet D."/>
            <person name="Lowe T.M."/>
            <person name="McLysaght A."/>
            <person name="Mikkelsen T."/>
            <person name="Moran J.V."/>
            <person name="Mulder N."/>
            <person name="Pollara V.J."/>
            <person name="Ponting C.P."/>
            <person name="Schuler G."/>
            <person name="Schultz J."/>
            <person name="Slater G."/>
            <person name="Smit A.F."/>
            <person name="Stupka E."/>
            <person name="Szustakowski J."/>
            <person name="Thierry-Mieg D."/>
            <person name="Thierry-Mieg J."/>
            <person name="Wagner L."/>
            <person name="Wallis J."/>
            <person name="Wheeler R."/>
            <person name="Williams A."/>
            <person name="Wolf Y.I."/>
            <person name="Wolfe K.H."/>
            <person name="Yang S.P."/>
            <person name="Yeh R.F."/>
            <person name="Collins F."/>
            <person name="Guyer M.S."/>
            <person name="Peterson J."/>
            <person name="Felsenfeld A."/>
            <person name="Wetterstrand K.A."/>
            <person name="Patrinos A."/>
            <person name="Morgan M.J."/>
            <person name="de Jong P."/>
            <person name="Catanese J.J."/>
            <person name="Osoegawa K."/>
            <person name="Shizuya H."/>
            <person name="Choi S."/>
            <person name="Chen Y.J."/>
        </authorList>
    </citation>
    <scope>NUCLEOTIDE SEQUENCE [LARGE SCALE GENOMIC DNA]</scope>
</reference>
<reference evidence="1 2" key="2">
    <citation type="journal article" date="2004" name="Nature">
        <title>Finishing the euchromatic sequence of the human genome.</title>
        <authorList>
            <consortium name="International Human Genome Sequencing Consortium"/>
        </authorList>
    </citation>
    <scope>NUCLEOTIDE SEQUENCE [LARGE SCALE GENOMIC DNA]</scope>
</reference>
<gene>
    <name evidence="1" type="primary">C8B</name>
</gene>